<sequence>MTAPAPYYRYVGPWKFKTLFVTSALGLAMLGSGCDRGSHPQEIGKPAPDFTVTDNTSSIHLGAYRGKVVIVNFWWSHCPPCIEELPSLEAFHHEHPEYPILAVNIDEEEHDYRQFVKAHGMDFQTVWDPKESAATKFEVTGWPETFVVDRNGYIRRRFIGATDWTDPEILRYLKTLG</sequence>
<name>A0ABW1EJX1_9BACT</name>
<dbReference type="InterPro" id="IPR000866">
    <property type="entry name" value="AhpC/TSA"/>
</dbReference>
<dbReference type="EMBL" id="JBHSPH010000004">
    <property type="protein sequence ID" value="MFC5863278.1"/>
    <property type="molecule type" value="Genomic_DNA"/>
</dbReference>
<dbReference type="CDD" id="cd02966">
    <property type="entry name" value="TlpA_like_family"/>
    <property type="match status" value="1"/>
</dbReference>
<dbReference type="PANTHER" id="PTHR42852:SF13">
    <property type="entry name" value="PROTEIN DIPZ"/>
    <property type="match status" value="1"/>
</dbReference>
<evidence type="ECO:0000259" key="1">
    <source>
        <dbReference type="PROSITE" id="PS51352"/>
    </source>
</evidence>
<comment type="caution">
    <text evidence="2">The sequence shown here is derived from an EMBL/GenBank/DDBJ whole genome shotgun (WGS) entry which is preliminary data.</text>
</comment>
<dbReference type="Gene3D" id="3.40.30.10">
    <property type="entry name" value="Glutaredoxin"/>
    <property type="match status" value="1"/>
</dbReference>
<dbReference type="InterPro" id="IPR013766">
    <property type="entry name" value="Thioredoxin_domain"/>
</dbReference>
<dbReference type="SUPFAM" id="SSF52833">
    <property type="entry name" value="Thioredoxin-like"/>
    <property type="match status" value="1"/>
</dbReference>
<dbReference type="PANTHER" id="PTHR42852">
    <property type="entry name" value="THIOL:DISULFIDE INTERCHANGE PROTEIN DSBE"/>
    <property type="match status" value="1"/>
</dbReference>
<dbReference type="Proteomes" id="UP001596091">
    <property type="component" value="Unassembled WGS sequence"/>
</dbReference>
<protein>
    <submittedName>
        <fullName evidence="2">TlpA family protein disulfide reductase</fullName>
    </submittedName>
</protein>
<dbReference type="RefSeq" id="WP_263341479.1">
    <property type="nucleotide sequence ID" value="NZ_JAGSYH010000007.1"/>
</dbReference>
<keyword evidence="3" id="KW-1185">Reference proteome</keyword>
<dbReference type="InterPro" id="IPR050553">
    <property type="entry name" value="Thioredoxin_ResA/DsbE_sf"/>
</dbReference>
<evidence type="ECO:0000313" key="2">
    <source>
        <dbReference type="EMBL" id="MFC5863278.1"/>
    </source>
</evidence>
<reference evidence="3" key="1">
    <citation type="journal article" date="2019" name="Int. J. Syst. Evol. Microbiol.">
        <title>The Global Catalogue of Microorganisms (GCM) 10K type strain sequencing project: providing services to taxonomists for standard genome sequencing and annotation.</title>
        <authorList>
            <consortium name="The Broad Institute Genomics Platform"/>
            <consortium name="The Broad Institute Genome Sequencing Center for Infectious Disease"/>
            <person name="Wu L."/>
            <person name="Ma J."/>
        </authorList>
    </citation>
    <scope>NUCLEOTIDE SEQUENCE [LARGE SCALE GENOMIC DNA]</scope>
    <source>
        <strain evidence="3">JCM 4087</strain>
    </source>
</reference>
<feature type="domain" description="Thioredoxin" evidence="1">
    <location>
        <begin position="41"/>
        <end position="177"/>
    </location>
</feature>
<accession>A0ABW1EJX1</accession>
<dbReference type="InterPro" id="IPR036249">
    <property type="entry name" value="Thioredoxin-like_sf"/>
</dbReference>
<evidence type="ECO:0000313" key="3">
    <source>
        <dbReference type="Proteomes" id="UP001596091"/>
    </source>
</evidence>
<organism evidence="2 3">
    <name type="scientific">Acidicapsa dinghuensis</name>
    <dbReference type="NCBI Taxonomy" id="2218256"/>
    <lineage>
        <taxon>Bacteria</taxon>
        <taxon>Pseudomonadati</taxon>
        <taxon>Acidobacteriota</taxon>
        <taxon>Terriglobia</taxon>
        <taxon>Terriglobales</taxon>
        <taxon>Acidobacteriaceae</taxon>
        <taxon>Acidicapsa</taxon>
    </lineage>
</organism>
<dbReference type="PROSITE" id="PS51352">
    <property type="entry name" value="THIOREDOXIN_2"/>
    <property type="match status" value="1"/>
</dbReference>
<proteinExistence type="predicted"/>
<dbReference type="Pfam" id="PF00578">
    <property type="entry name" value="AhpC-TSA"/>
    <property type="match status" value="1"/>
</dbReference>
<gene>
    <name evidence="2" type="ORF">ACFPT7_13315</name>
</gene>